<reference evidence="1" key="1">
    <citation type="submission" date="2024-01" db="EMBL/GenBank/DDBJ databases">
        <title>First draft genome sequence data of TA4-1, the type strain of Gram-positive actinobacterium Streptomyces chiangmaiensis.</title>
        <authorList>
            <person name="Yasawong M."/>
            <person name="Nantapong N."/>
        </authorList>
    </citation>
    <scope>NUCLEOTIDE SEQUENCE</scope>
    <source>
        <strain evidence="1">TA4-1</strain>
    </source>
</reference>
<dbReference type="Proteomes" id="UP001333996">
    <property type="component" value="Unassembled WGS sequence"/>
</dbReference>
<comment type="caution">
    <text evidence="1">The sequence shown here is derived from an EMBL/GenBank/DDBJ whole genome shotgun (WGS) entry which is preliminary data.</text>
</comment>
<name>A0ABU7FYU3_9ACTN</name>
<dbReference type="RefSeq" id="WP_329512628.1">
    <property type="nucleotide sequence ID" value="NZ_BAAAYZ010000212.1"/>
</dbReference>
<dbReference type="EMBL" id="JAYWVC010000346">
    <property type="protein sequence ID" value="MED7828279.1"/>
    <property type="molecule type" value="Genomic_DNA"/>
</dbReference>
<keyword evidence="2" id="KW-1185">Reference proteome</keyword>
<gene>
    <name evidence="1" type="ORF">VXC91_42055</name>
</gene>
<proteinExistence type="predicted"/>
<evidence type="ECO:0000313" key="2">
    <source>
        <dbReference type="Proteomes" id="UP001333996"/>
    </source>
</evidence>
<accession>A0ABU7FYU3</accession>
<organism evidence="1 2">
    <name type="scientific">Streptomyces chiangmaiensis</name>
    <dbReference type="NCBI Taxonomy" id="766497"/>
    <lineage>
        <taxon>Bacteria</taxon>
        <taxon>Bacillati</taxon>
        <taxon>Actinomycetota</taxon>
        <taxon>Actinomycetes</taxon>
        <taxon>Kitasatosporales</taxon>
        <taxon>Streptomycetaceae</taxon>
        <taxon>Streptomyces</taxon>
    </lineage>
</organism>
<sequence length="72" mass="8459">MMGAERRRHHTRKKTRLLTPFRQPALVLRWFVDDPHIAQLAVGDALSMRTCHRYPHEEIDVLSAQTPRCSRP</sequence>
<protein>
    <submittedName>
        <fullName evidence="1">Uncharacterized protein</fullName>
    </submittedName>
</protein>
<evidence type="ECO:0000313" key="1">
    <source>
        <dbReference type="EMBL" id="MED7828279.1"/>
    </source>
</evidence>